<dbReference type="PANTHER" id="PTHR47074:SF11">
    <property type="entry name" value="REVERSE TRANSCRIPTASE-LIKE PROTEIN"/>
    <property type="match status" value="1"/>
</dbReference>
<reference evidence="2" key="1">
    <citation type="submission" date="2020-07" db="EMBL/GenBank/DDBJ databases">
        <title>Genome sequence and genetic diversity analysis of an under-domesticated orphan crop, white fonio (Digitaria exilis).</title>
        <authorList>
            <person name="Bennetzen J.L."/>
            <person name="Chen S."/>
            <person name="Ma X."/>
            <person name="Wang X."/>
            <person name="Yssel A.E.J."/>
            <person name="Chaluvadi S.R."/>
            <person name="Johnson M."/>
            <person name="Gangashetty P."/>
            <person name="Hamidou F."/>
            <person name="Sanogo M.D."/>
            <person name="Zwaenepoel A."/>
            <person name="Wallace J."/>
            <person name="Van De Peer Y."/>
            <person name="Van Deynze A."/>
        </authorList>
    </citation>
    <scope>NUCLEOTIDE SEQUENCE</scope>
    <source>
        <tissue evidence="2">Leaves</tissue>
    </source>
</reference>
<dbReference type="OrthoDB" id="692420at2759"/>
<dbReference type="EMBL" id="JACEFO010001712">
    <property type="protein sequence ID" value="KAF8718070.1"/>
    <property type="molecule type" value="Genomic_DNA"/>
</dbReference>
<dbReference type="Gene3D" id="3.30.420.10">
    <property type="entry name" value="Ribonuclease H-like superfamily/Ribonuclease H"/>
    <property type="match status" value="1"/>
</dbReference>
<dbReference type="Pfam" id="PF13456">
    <property type="entry name" value="RVT_3"/>
    <property type="match status" value="1"/>
</dbReference>
<dbReference type="CDD" id="cd06222">
    <property type="entry name" value="RNase_H_like"/>
    <property type="match status" value="1"/>
</dbReference>
<dbReference type="Proteomes" id="UP000636709">
    <property type="component" value="Unassembled WGS sequence"/>
</dbReference>
<dbReference type="InterPro" id="IPR044730">
    <property type="entry name" value="RNase_H-like_dom_plant"/>
</dbReference>
<evidence type="ECO:0000259" key="1">
    <source>
        <dbReference type="Pfam" id="PF13456"/>
    </source>
</evidence>
<keyword evidence="3" id="KW-1185">Reference proteome</keyword>
<organism evidence="2 3">
    <name type="scientific">Digitaria exilis</name>
    <dbReference type="NCBI Taxonomy" id="1010633"/>
    <lineage>
        <taxon>Eukaryota</taxon>
        <taxon>Viridiplantae</taxon>
        <taxon>Streptophyta</taxon>
        <taxon>Embryophyta</taxon>
        <taxon>Tracheophyta</taxon>
        <taxon>Spermatophyta</taxon>
        <taxon>Magnoliopsida</taxon>
        <taxon>Liliopsida</taxon>
        <taxon>Poales</taxon>
        <taxon>Poaceae</taxon>
        <taxon>PACMAD clade</taxon>
        <taxon>Panicoideae</taxon>
        <taxon>Panicodae</taxon>
        <taxon>Paniceae</taxon>
        <taxon>Anthephorinae</taxon>
        <taxon>Digitaria</taxon>
    </lineage>
</organism>
<dbReference type="InterPro" id="IPR052929">
    <property type="entry name" value="RNase_H-like_EbsB-rel"/>
</dbReference>
<protein>
    <recommendedName>
        <fullName evidence="1">RNase H type-1 domain-containing protein</fullName>
    </recommendedName>
</protein>
<sequence>MAGESISIEGSVIFLRRYMDSLVQFQRQSAVQNEKSSTTTQDLRWGLLDPGSVKINTDGAFSPSSGAASLGVIIRDHLGQPLLTAWRKLFHCRDAEEAEAAACLDGVRLAGRWPEKNVVLEVDCAALVDKLQSQELDRSLVAPLVHDIKEVGRQMNDFQVVKCRREQNKITHELARLASRSGQSRVSFSVILGCVQDLVLSERAVMDVNAP</sequence>
<dbReference type="InterPro" id="IPR036397">
    <property type="entry name" value="RNaseH_sf"/>
</dbReference>
<evidence type="ECO:0000313" key="3">
    <source>
        <dbReference type="Proteomes" id="UP000636709"/>
    </source>
</evidence>
<dbReference type="InterPro" id="IPR012337">
    <property type="entry name" value="RNaseH-like_sf"/>
</dbReference>
<dbReference type="GO" id="GO:0004523">
    <property type="term" value="F:RNA-DNA hybrid ribonuclease activity"/>
    <property type="evidence" value="ECO:0007669"/>
    <property type="project" value="InterPro"/>
</dbReference>
<dbReference type="SUPFAM" id="SSF53098">
    <property type="entry name" value="Ribonuclease H-like"/>
    <property type="match status" value="1"/>
</dbReference>
<comment type="caution">
    <text evidence="2">The sequence shown here is derived from an EMBL/GenBank/DDBJ whole genome shotgun (WGS) entry which is preliminary data.</text>
</comment>
<evidence type="ECO:0000313" key="2">
    <source>
        <dbReference type="EMBL" id="KAF8718070.1"/>
    </source>
</evidence>
<dbReference type="AlphaFoldDB" id="A0A835EW50"/>
<dbReference type="GO" id="GO:0003676">
    <property type="term" value="F:nucleic acid binding"/>
    <property type="evidence" value="ECO:0007669"/>
    <property type="project" value="InterPro"/>
</dbReference>
<accession>A0A835EW50</accession>
<gene>
    <name evidence="2" type="ORF">HU200_025547</name>
</gene>
<proteinExistence type="predicted"/>
<dbReference type="PANTHER" id="PTHR47074">
    <property type="entry name" value="BNAC02G40300D PROTEIN"/>
    <property type="match status" value="1"/>
</dbReference>
<name>A0A835EW50_9POAL</name>
<dbReference type="InterPro" id="IPR002156">
    <property type="entry name" value="RNaseH_domain"/>
</dbReference>
<feature type="domain" description="RNase H type-1" evidence="1">
    <location>
        <begin position="56"/>
        <end position="177"/>
    </location>
</feature>